<keyword evidence="2" id="KW-1185">Reference proteome</keyword>
<dbReference type="EMBL" id="JAVKPK010000014">
    <property type="protein sequence ID" value="MDR7665125.1"/>
    <property type="molecule type" value="Genomic_DNA"/>
</dbReference>
<proteinExistence type="predicted"/>
<organism evidence="1 2">
    <name type="scientific">Methanosarcina baikalica</name>
    <dbReference type="NCBI Taxonomy" id="3073890"/>
    <lineage>
        <taxon>Archaea</taxon>
        <taxon>Methanobacteriati</taxon>
        <taxon>Methanobacteriota</taxon>
        <taxon>Stenosarchaea group</taxon>
        <taxon>Methanomicrobia</taxon>
        <taxon>Methanosarcinales</taxon>
        <taxon>Methanosarcinaceae</taxon>
        <taxon>Methanosarcina</taxon>
    </lineage>
</organism>
<accession>A0ABU2CZG9</accession>
<dbReference type="RefSeq" id="WP_310575153.1">
    <property type="nucleotide sequence ID" value="NZ_JAVKPK010000014.1"/>
</dbReference>
<protein>
    <submittedName>
        <fullName evidence="1">Uncharacterized protein</fullName>
    </submittedName>
</protein>
<reference evidence="2" key="1">
    <citation type="submission" date="2023-07" db="EMBL/GenBank/DDBJ databases">
        <title>Whole-genome sequencing of a new Methanosarcina sp. Z-7115.</title>
        <authorList>
            <person name="Zhilina T.N."/>
            <person name="Merkel A.Y."/>
        </authorList>
    </citation>
    <scope>NUCLEOTIDE SEQUENCE [LARGE SCALE GENOMIC DNA]</scope>
    <source>
        <strain evidence="2">Z-7115</strain>
    </source>
</reference>
<name>A0ABU2CZG9_9EURY</name>
<dbReference type="Proteomes" id="UP001246244">
    <property type="component" value="Unassembled WGS sequence"/>
</dbReference>
<evidence type="ECO:0000313" key="2">
    <source>
        <dbReference type="Proteomes" id="UP001246244"/>
    </source>
</evidence>
<sequence length="41" mass="4841">MEPIIHIERVVPVEPLDPMLQVKLVHRLEQVKINGTRDRKL</sequence>
<gene>
    <name evidence="1" type="ORF">RG963_04850</name>
</gene>
<comment type="caution">
    <text evidence="1">The sequence shown here is derived from an EMBL/GenBank/DDBJ whole genome shotgun (WGS) entry which is preliminary data.</text>
</comment>
<evidence type="ECO:0000313" key="1">
    <source>
        <dbReference type="EMBL" id="MDR7665125.1"/>
    </source>
</evidence>